<reference evidence="2 3" key="1">
    <citation type="submission" date="2019-06" db="EMBL/GenBank/DDBJ databases">
        <title>A chromosomal-level reference genome of Carpinus fangiana (Coryloideae, Betulaceae).</title>
        <authorList>
            <person name="Yang X."/>
            <person name="Wang Z."/>
            <person name="Zhang L."/>
            <person name="Hao G."/>
            <person name="Liu J."/>
            <person name="Yang Y."/>
        </authorList>
    </citation>
    <scope>NUCLEOTIDE SEQUENCE [LARGE SCALE GENOMIC DNA]</scope>
    <source>
        <strain evidence="2">Cfa_2016G</strain>
        <tissue evidence="2">Leaf</tissue>
    </source>
</reference>
<dbReference type="OrthoDB" id="1105491at2759"/>
<dbReference type="PANTHER" id="PTHR34656">
    <property type="entry name" value="PYRROLINE-5-CARBOXYLATE REDUCTASE"/>
    <property type="match status" value="1"/>
</dbReference>
<feature type="transmembrane region" description="Helical" evidence="1">
    <location>
        <begin position="51"/>
        <end position="78"/>
    </location>
</feature>
<dbReference type="PROSITE" id="PS51257">
    <property type="entry name" value="PROKAR_LIPOPROTEIN"/>
    <property type="match status" value="1"/>
</dbReference>
<keyword evidence="1" id="KW-1133">Transmembrane helix</keyword>
<dbReference type="AlphaFoldDB" id="A0A5N6RPR0"/>
<feature type="transmembrane region" description="Helical" evidence="1">
    <location>
        <begin position="110"/>
        <end position="128"/>
    </location>
</feature>
<dbReference type="EMBL" id="CM017328">
    <property type="protein sequence ID" value="KAE8124315.1"/>
    <property type="molecule type" value="Genomic_DNA"/>
</dbReference>
<keyword evidence="1" id="KW-0812">Transmembrane</keyword>
<evidence type="ECO:0000256" key="1">
    <source>
        <dbReference type="SAM" id="Phobius"/>
    </source>
</evidence>
<dbReference type="PANTHER" id="PTHR34656:SF2">
    <property type="entry name" value="TRANSMEMBRANE PROTEIN"/>
    <property type="match status" value="1"/>
</dbReference>
<gene>
    <name evidence="2" type="ORF">FH972_019213</name>
</gene>
<name>A0A5N6RPR0_9ROSI</name>
<organism evidence="2 3">
    <name type="scientific">Carpinus fangiana</name>
    <dbReference type="NCBI Taxonomy" id="176857"/>
    <lineage>
        <taxon>Eukaryota</taxon>
        <taxon>Viridiplantae</taxon>
        <taxon>Streptophyta</taxon>
        <taxon>Embryophyta</taxon>
        <taxon>Tracheophyta</taxon>
        <taxon>Spermatophyta</taxon>
        <taxon>Magnoliopsida</taxon>
        <taxon>eudicotyledons</taxon>
        <taxon>Gunneridae</taxon>
        <taxon>Pentapetalae</taxon>
        <taxon>rosids</taxon>
        <taxon>fabids</taxon>
        <taxon>Fagales</taxon>
        <taxon>Betulaceae</taxon>
        <taxon>Carpinus</taxon>
    </lineage>
</organism>
<dbReference type="Proteomes" id="UP000327013">
    <property type="component" value="Chromosome 8"/>
</dbReference>
<keyword evidence="1" id="KW-0472">Membrane</keyword>
<proteinExistence type="predicted"/>
<keyword evidence="3" id="KW-1185">Reference proteome</keyword>
<sequence length="132" mass="14280">MNLSRTKTATTTTATLLLSLFVTLCIFLSCTDRPVTGRSALYVWMLPLAGVALMATLVIAAARATMVTWITVLVLLAFAGKRRRVLAQHGREITADVAVQLVKVVLRERGLLAVVCATIVSLMAMFCIKDAE</sequence>
<accession>A0A5N6RPR0</accession>
<protein>
    <submittedName>
        <fullName evidence="2">Uncharacterized protein</fullName>
    </submittedName>
</protein>
<evidence type="ECO:0000313" key="2">
    <source>
        <dbReference type="EMBL" id="KAE8124315.1"/>
    </source>
</evidence>
<evidence type="ECO:0000313" key="3">
    <source>
        <dbReference type="Proteomes" id="UP000327013"/>
    </source>
</evidence>